<evidence type="ECO:0000313" key="9">
    <source>
        <dbReference type="Proteomes" id="UP001208570"/>
    </source>
</evidence>
<dbReference type="CDD" id="cd00637">
    <property type="entry name" value="7tm_classA_rhodopsin-like"/>
    <property type="match status" value="1"/>
</dbReference>
<keyword evidence="5" id="KW-0675">Receptor</keyword>
<dbReference type="SUPFAM" id="SSF81321">
    <property type="entry name" value="Family A G protein-coupled receptor-like"/>
    <property type="match status" value="1"/>
</dbReference>
<dbReference type="GO" id="GO:0004930">
    <property type="term" value="F:G protein-coupled receptor activity"/>
    <property type="evidence" value="ECO:0007669"/>
    <property type="project" value="UniProtKB-KW"/>
</dbReference>
<dbReference type="Proteomes" id="UP001208570">
    <property type="component" value="Unassembled WGS sequence"/>
</dbReference>
<comment type="subcellular location">
    <subcellularLocation>
        <location evidence="1">Membrane</location>
    </subcellularLocation>
</comment>
<proteinExistence type="inferred from homology"/>
<feature type="transmembrane region" description="Helical" evidence="6">
    <location>
        <begin position="158"/>
        <end position="178"/>
    </location>
</feature>
<dbReference type="PROSITE" id="PS00237">
    <property type="entry name" value="G_PROTEIN_RECEP_F1_1"/>
    <property type="match status" value="1"/>
</dbReference>
<dbReference type="PROSITE" id="PS50262">
    <property type="entry name" value="G_PROTEIN_RECEP_F1_2"/>
    <property type="match status" value="1"/>
</dbReference>
<evidence type="ECO:0000256" key="6">
    <source>
        <dbReference type="SAM" id="Phobius"/>
    </source>
</evidence>
<evidence type="ECO:0000259" key="7">
    <source>
        <dbReference type="PROSITE" id="PS50262"/>
    </source>
</evidence>
<comment type="similarity">
    <text evidence="5">Belongs to the G-protein coupled receptor 1 family.</text>
</comment>
<keyword evidence="3 6" id="KW-1133">Transmembrane helix</keyword>
<dbReference type="PANTHER" id="PTHR45698:SF1">
    <property type="entry name" value="TRACE AMINE-ASSOCIATED RECEPTOR 13C-LIKE"/>
    <property type="match status" value="1"/>
</dbReference>
<comment type="caution">
    <text evidence="8">The sequence shown here is derived from an EMBL/GenBank/DDBJ whole genome shotgun (WGS) entry which is preliminary data.</text>
</comment>
<organism evidence="8 9">
    <name type="scientific">Paralvinella palmiformis</name>
    <dbReference type="NCBI Taxonomy" id="53620"/>
    <lineage>
        <taxon>Eukaryota</taxon>
        <taxon>Metazoa</taxon>
        <taxon>Spiralia</taxon>
        <taxon>Lophotrochozoa</taxon>
        <taxon>Annelida</taxon>
        <taxon>Polychaeta</taxon>
        <taxon>Sedentaria</taxon>
        <taxon>Canalipalpata</taxon>
        <taxon>Terebellida</taxon>
        <taxon>Terebelliformia</taxon>
        <taxon>Alvinellidae</taxon>
        <taxon>Paralvinella</taxon>
    </lineage>
</organism>
<reference evidence="8" key="1">
    <citation type="journal article" date="2023" name="Mol. Biol. Evol.">
        <title>Third-Generation Sequencing Reveals the Adaptive Role of the Epigenome in Three Deep-Sea Polychaetes.</title>
        <authorList>
            <person name="Perez M."/>
            <person name="Aroh O."/>
            <person name="Sun Y."/>
            <person name="Lan Y."/>
            <person name="Juniper S.K."/>
            <person name="Young C.R."/>
            <person name="Angers B."/>
            <person name="Qian P.Y."/>
        </authorList>
    </citation>
    <scope>NUCLEOTIDE SEQUENCE</scope>
    <source>
        <strain evidence="8">P08H-3</strain>
    </source>
</reference>
<feature type="transmembrane region" description="Helical" evidence="6">
    <location>
        <begin position="39"/>
        <end position="60"/>
    </location>
</feature>
<dbReference type="PRINTS" id="PR00237">
    <property type="entry name" value="GPCRRHODOPSN"/>
</dbReference>
<dbReference type="InterPro" id="IPR000276">
    <property type="entry name" value="GPCR_Rhodpsn"/>
</dbReference>
<keyword evidence="5" id="KW-0807">Transducer</keyword>
<dbReference type="InterPro" id="IPR017452">
    <property type="entry name" value="GPCR_Rhodpsn_7TM"/>
</dbReference>
<dbReference type="Gene3D" id="1.20.1070.10">
    <property type="entry name" value="Rhodopsin 7-helix transmembrane proteins"/>
    <property type="match status" value="1"/>
</dbReference>
<dbReference type="EMBL" id="JAODUP010000662">
    <property type="protein sequence ID" value="KAK2145689.1"/>
    <property type="molecule type" value="Genomic_DNA"/>
</dbReference>
<feature type="transmembrane region" description="Helical" evidence="6">
    <location>
        <begin position="309"/>
        <end position="329"/>
    </location>
</feature>
<dbReference type="PANTHER" id="PTHR45698">
    <property type="entry name" value="TRACE AMINE-ASSOCIATED RECEPTOR 19N-RELATED"/>
    <property type="match status" value="1"/>
</dbReference>
<protein>
    <recommendedName>
        <fullName evidence="7">G-protein coupled receptors family 1 profile domain-containing protein</fullName>
    </recommendedName>
</protein>
<keyword evidence="5" id="KW-0297">G-protein coupled receptor</keyword>
<keyword evidence="4 6" id="KW-0472">Membrane</keyword>
<accession>A0AAD9MWK9</accession>
<keyword evidence="9" id="KW-1185">Reference proteome</keyword>
<sequence length="362" mass="40924">MNTDIPEYTSPPLNTSVAASDDETGEINYIYRTAYPLNVIYLVIGFLGLLGNVFVVVVIFSSKIMRIHRTNIFIVNQCFIDATVAVFLILTTIFENDGRQFDASNVSDVLLCKLWLNKLWLWSFLVSSTYNLMALTFERYLAIVHPFVHKVKVTSGKLALTLAAVWLIGPLYNMAYMLPSTVIKQHGNCSVYSEWPSARTQNIVGVVTIIFQFIIPLFFQIACYALIALNLRRRLEPPASGHDAQSRGSLVSPTGGNELHNQNISSALKNIIKTVFIVSICFLFCWTWNQIYYLMFHLNHDGAASFSSTFYNFTVVMVFVNCCVNPFVYSAKYKAFQRATKNLFCGTHHRLWGSNSSEMTPT</sequence>
<feature type="transmembrane region" description="Helical" evidence="6">
    <location>
        <begin position="203"/>
        <end position="227"/>
    </location>
</feature>
<evidence type="ECO:0000313" key="8">
    <source>
        <dbReference type="EMBL" id="KAK2145689.1"/>
    </source>
</evidence>
<name>A0AAD9MWK9_9ANNE</name>
<evidence type="ECO:0000256" key="2">
    <source>
        <dbReference type="ARBA" id="ARBA00022692"/>
    </source>
</evidence>
<evidence type="ECO:0000256" key="4">
    <source>
        <dbReference type="ARBA" id="ARBA00023136"/>
    </source>
</evidence>
<dbReference type="GO" id="GO:0016020">
    <property type="term" value="C:membrane"/>
    <property type="evidence" value="ECO:0007669"/>
    <property type="project" value="UniProtKB-SubCell"/>
</dbReference>
<feature type="transmembrane region" description="Helical" evidence="6">
    <location>
        <begin position="119"/>
        <end position="137"/>
    </location>
</feature>
<dbReference type="AlphaFoldDB" id="A0AAD9MWK9"/>
<feature type="domain" description="G-protein coupled receptors family 1 profile" evidence="7">
    <location>
        <begin position="51"/>
        <end position="329"/>
    </location>
</feature>
<feature type="transmembrane region" description="Helical" evidence="6">
    <location>
        <begin position="72"/>
        <end position="94"/>
    </location>
</feature>
<evidence type="ECO:0000256" key="1">
    <source>
        <dbReference type="ARBA" id="ARBA00004370"/>
    </source>
</evidence>
<evidence type="ECO:0000256" key="5">
    <source>
        <dbReference type="RuleBase" id="RU000688"/>
    </source>
</evidence>
<evidence type="ECO:0000256" key="3">
    <source>
        <dbReference type="ARBA" id="ARBA00022989"/>
    </source>
</evidence>
<gene>
    <name evidence="8" type="ORF">LSH36_662g01002</name>
</gene>
<feature type="transmembrane region" description="Helical" evidence="6">
    <location>
        <begin position="271"/>
        <end position="289"/>
    </location>
</feature>
<dbReference type="Pfam" id="PF00001">
    <property type="entry name" value="7tm_1"/>
    <property type="match status" value="1"/>
</dbReference>
<keyword evidence="2 5" id="KW-0812">Transmembrane</keyword>